<organism evidence="1 2">
    <name type="scientific">Candidatus Methylobacter oryzae</name>
    <dbReference type="NCBI Taxonomy" id="2497749"/>
    <lineage>
        <taxon>Bacteria</taxon>
        <taxon>Pseudomonadati</taxon>
        <taxon>Pseudomonadota</taxon>
        <taxon>Gammaproteobacteria</taxon>
        <taxon>Methylococcales</taxon>
        <taxon>Methylococcaceae</taxon>
        <taxon>Methylobacter</taxon>
    </lineage>
</organism>
<dbReference type="Proteomes" id="UP000733744">
    <property type="component" value="Unassembled WGS sequence"/>
</dbReference>
<accession>A0ABY3C4A7</accession>
<dbReference type="EMBL" id="RYFG02000121">
    <property type="protein sequence ID" value="TRW89489.1"/>
    <property type="molecule type" value="Genomic_DNA"/>
</dbReference>
<evidence type="ECO:0008006" key="3">
    <source>
        <dbReference type="Google" id="ProtNLM"/>
    </source>
</evidence>
<dbReference type="RefSeq" id="WP_127030746.1">
    <property type="nucleotide sequence ID" value="NZ_RYFG02000121.1"/>
</dbReference>
<name>A0ABY3C4A7_9GAMM</name>
<protein>
    <recommendedName>
        <fullName evidence="3">DUF3127 domain-containing protein</fullName>
    </recommendedName>
</protein>
<reference evidence="1 2" key="1">
    <citation type="journal article" date="2019" name="Antonie Van Leeuwenhoek">
        <title>Description of 'Ca. Methylobacter oryzae' KRF1, a novel species from the environmentally important Methylobacter clade 2.</title>
        <authorList>
            <person name="Khatri K."/>
            <person name="Mohite J.A."/>
            <person name="Pandit P.S."/>
            <person name="Bahulikar R."/>
            <person name="Rahalkar M.C."/>
        </authorList>
    </citation>
    <scope>NUCLEOTIDE SEQUENCE [LARGE SCALE GENOMIC DNA]</scope>
    <source>
        <strain evidence="1 2">KRF1</strain>
    </source>
</reference>
<keyword evidence="2" id="KW-1185">Reference proteome</keyword>
<gene>
    <name evidence="1" type="ORF">EKO24_020705</name>
</gene>
<proteinExistence type="predicted"/>
<evidence type="ECO:0000313" key="1">
    <source>
        <dbReference type="EMBL" id="TRW89489.1"/>
    </source>
</evidence>
<sequence length="95" mass="10826">MKWPDEFIVEFKDGKEQTFVSAQGVYWDDGGDLEGKNENRANITCAWKKKSPSQQKYKLIEFFVDEVKSFKRVSGDVIWNPNKNNGSGPAILHSA</sequence>
<comment type="caution">
    <text evidence="1">The sequence shown here is derived from an EMBL/GenBank/DDBJ whole genome shotgun (WGS) entry which is preliminary data.</text>
</comment>
<evidence type="ECO:0000313" key="2">
    <source>
        <dbReference type="Proteomes" id="UP000733744"/>
    </source>
</evidence>